<dbReference type="Proteomes" id="UP000315724">
    <property type="component" value="Chromosome"/>
</dbReference>
<evidence type="ECO:0000313" key="1">
    <source>
        <dbReference type="EMBL" id="QDT33775.1"/>
    </source>
</evidence>
<organism evidence="1 2">
    <name type="scientific">Thalassoglobus polymorphus</name>
    <dbReference type="NCBI Taxonomy" id="2527994"/>
    <lineage>
        <taxon>Bacteria</taxon>
        <taxon>Pseudomonadati</taxon>
        <taxon>Planctomycetota</taxon>
        <taxon>Planctomycetia</taxon>
        <taxon>Planctomycetales</taxon>
        <taxon>Planctomycetaceae</taxon>
        <taxon>Thalassoglobus</taxon>
    </lineage>
</organism>
<dbReference type="OrthoDB" id="269293at2"/>
<evidence type="ECO:0008006" key="3">
    <source>
        <dbReference type="Google" id="ProtNLM"/>
    </source>
</evidence>
<accession>A0A517QQ64</accession>
<dbReference type="KEGG" id="tpol:Mal48_30300"/>
<keyword evidence="2" id="KW-1185">Reference proteome</keyword>
<protein>
    <recommendedName>
        <fullName evidence="3">Phospholipase C/D domain-containing protein</fullName>
    </recommendedName>
</protein>
<name>A0A517QQ64_9PLAN</name>
<dbReference type="EMBL" id="CP036267">
    <property type="protein sequence ID" value="QDT33775.1"/>
    <property type="molecule type" value="Genomic_DNA"/>
</dbReference>
<dbReference type="AlphaFoldDB" id="A0A517QQ64"/>
<sequence length="227" mass="26253">MNYFTHAIRYLDRPYYAAGVCVPDWLSVVDRKARVRGKKIAQELPMLAGDEVEIALGIQKHLDDDRWFHGTEAFYRVTGIIARSFRENLDESNAWRCGFLGHIVMELLLDAALIEQRPSRLEAFYKLLNEIDLARLQGVVSSLATKEVTKLSWMVEMFIRERFLEDYLDDERLLFRLNQVMKRIQLEPLPDVCLKTLEVARDVVRAEVGSLLPEANFPERTVLPITG</sequence>
<reference evidence="1 2" key="1">
    <citation type="submission" date="2019-02" db="EMBL/GenBank/DDBJ databases">
        <title>Deep-cultivation of Planctomycetes and their phenomic and genomic characterization uncovers novel biology.</title>
        <authorList>
            <person name="Wiegand S."/>
            <person name="Jogler M."/>
            <person name="Boedeker C."/>
            <person name="Pinto D."/>
            <person name="Vollmers J."/>
            <person name="Rivas-Marin E."/>
            <person name="Kohn T."/>
            <person name="Peeters S.H."/>
            <person name="Heuer A."/>
            <person name="Rast P."/>
            <person name="Oberbeckmann S."/>
            <person name="Bunk B."/>
            <person name="Jeske O."/>
            <person name="Meyerdierks A."/>
            <person name="Storesund J.E."/>
            <person name="Kallscheuer N."/>
            <person name="Luecker S."/>
            <person name="Lage O.M."/>
            <person name="Pohl T."/>
            <person name="Merkel B.J."/>
            <person name="Hornburger P."/>
            <person name="Mueller R.-W."/>
            <person name="Bruemmer F."/>
            <person name="Labrenz M."/>
            <person name="Spormann A.M."/>
            <person name="Op den Camp H."/>
            <person name="Overmann J."/>
            <person name="Amann R."/>
            <person name="Jetten M.S.M."/>
            <person name="Mascher T."/>
            <person name="Medema M.H."/>
            <person name="Devos D.P."/>
            <person name="Kaster A.-K."/>
            <person name="Ovreas L."/>
            <person name="Rohde M."/>
            <person name="Galperin M.Y."/>
            <person name="Jogler C."/>
        </authorList>
    </citation>
    <scope>NUCLEOTIDE SEQUENCE [LARGE SCALE GENOMIC DNA]</scope>
    <source>
        <strain evidence="1 2">Mal48</strain>
    </source>
</reference>
<proteinExistence type="predicted"/>
<dbReference type="RefSeq" id="WP_145200626.1">
    <property type="nucleotide sequence ID" value="NZ_CP036267.1"/>
</dbReference>
<gene>
    <name evidence="1" type="ORF">Mal48_30300</name>
</gene>
<evidence type="ECO:0000313" key="2">
    <source>
        <dbReference type="Proteomes" id="UP000315724"/>
    </source>
</evidence>